<reference evidence="2" key="1">
    <citation type="journal article" date="2019" name="Int. J. Syst. Evol. Microbiol.">
        <title>The Global Catalogue of Microorganisms (GCM) 10K type strain sequencing project: providing services to taxonomists for standard genome sequencing and annotation.</title>
        <authorList>
            <consortium name="The Broad Institute Genomics Platform"/>
            <consortium name="The Broad Institute Genome Sequencing Center for Infectious Disease"/>
            <person name="Wu L."/>
            <person name="Ma J."/>
        </authorList>
    </citation>
    <scope>NUCLEOTIDE SEQUENCE [LARGE SCALE GENOMIC DNA]</scope>
    <source>
        <strain evidence="2">CCM 8490</strain>
    </source>
</reference>
<dbReference type="Proteomes" id="UP000658202">
    <property type="component" value="Unassembled WGS sequence"/>
</dbReference>
<keyword evidence="2" id="KW-1185">Reference proteome</keyword>
<dbReference type="RefSeq" id="WP_120212582.1">
    <property type="nucleotide sequence ID" value="NZ_BMCW01000002.1"/>
</dbReference>
<gene>
    <name evidence="1" type="ORF">GCM10007332_16040</name>
</gene>
<sequence length="96" mass="11214">MEIFVLIFSILISTLSCAQKDNSKNDEDNYIDILSKNYNVSLIKLISNPEKYHNKPIQVIGYLHLEFEGKAIYINELDYKHSLDKMDFGFLLKIKI</sequence>
<proteinExistence type="predicted"/>
<organism evidence="1 2">
    <name type="scientific">Epilithonimonas arachidiradicis</name>
    <dbReference type="NCBI Taxonomy" id="1617282"/>
    <lineage>
        <taxon>Bacteria</taxon>
        <taxon>Pseudomonadati</taxon>
        <taxon>Bacteroidota</taxon>
        <taxon>Flavobacteriia</taxon>
        <taxon>Flavobacteriales</taxon>
        <taxon>Weeksellaceae</taxon>
        <taxon>Chryseobacterium group</taxon>
        <taxon>Epilithonimonas</taxon>
    </lineage>
</organism>
<accession>A0ABQ1X430</accession>
<comment type="caution">
    <text evidence="1">The sequence shown here is derived from an EMBL/GenBank/DDBJ whole genome shotgun (WGS) entry which is preliminary data.</text>
</comment>
<dbReference type="EMBL" id="BMCW01000002">
    <property type="protein sequence ID" value="GGG55190.1"/>
    <property type="molecule type" value="Genomic_DNA"/>
</dbReference>
<protein>
    <submittedName>
        <fullName evidence="1">Uncharacterized protein</fullName>
    </submittedName>
</protein>
<name>A0ABQ1X430_9FLAO</name>
<evidence type="ECO:0000313" key="1">
    <source>
        <dbReference type="EMBL" id="GGG55190.1"/>
    </source>
</evidence>
<evidence type="ECO:0000313" key="2">
    <source>
        <dbReference type="Proteomes" id="UP000658202"/>
    </source>
</evidence>